<dbReference type="SMART" id="SM00936">
    <property type="entry name" value="PBP5_C"/>
    <property type="match status" value="1"/>
</dbReference>
<comment type="catalytic activity">
    <reaction evidence="12">
        <text>Preferential cleavage: (Ac)2-L-Lys-D-Ala-|-D-Ala. Also transpeptidation of peptidyl-alanyl moieties that are N-acyl substituents of D-alanine.</text>
        <dbReference type="EC" id="3.4.16.4"/>
    </reaction>
</comment>
<proteinExistence type="inferred from homology"/>
<dbReference type="PANTHER" id="PTHR21581">
    <property type="entry name" value="D-ALANYL-D-ALANINE CARBOXYPEPTIDASE"/>
    <property type="match status" value="1"/>
</dbReference>
<dbReference type="Gene3D" id="3.40.710.10">
    <property type="entry name" value="DD-peptidase/beta-lactamase superfamily"/>
    <property type="match status" value="1"/>
</dbReference>
<evidence type="ECO:0000256" key="14">
    <source>
        <dbReference type="PIRSR" id="PIRSR618044-2"/>
    </source>
</evidence>
<dbReference type="GO" id="GO:0006508">
    <property type="term" value="P:proteolysis"/>
    <property type="evidence" value="ECO:0007669"/>
    <property type="project" value="UniProtKB-KW"/>
</dbReference>
<keyword evidence="9" id="KW-0133">Cell shape</keyword>
<dbReference type="InterPro" id="IPR015956">
    <property type="entry name" value="Peniciliin-bd_prot_C_sf"/>
</dbReference>
<evidence type="ECO:0000256" key="10">
    <source>
        <dbReference type="ARBA" id="ARBA00022984"/>
    </source>
</evidence>
<dbReference type="GO" id="GO:0008360">
    <property type="term" value="P:regulation of cell shape"/>
    <property type="evidence" value="ECO:0007669"/>
    <property type="project" value="UniProtKB-KW"/>
</dbReference>
<reference evidence="18 19" key="1">
    <citation type="submission" date="2021-08" db="EMBL/GenBank/DDBJ databases">
        <title>Genome sequence analysis of Clostridium chauvoei strains of European origin and evaluation of typing options for outbreak investigations.</title>
        <authorList>
            <person name="Abdel-Glil M."/>
            <person name="Thomas P."/>
            <person name="Seyboldt C."/>
        </authorList>
    </citation>
    <scope>NUCLEOTIDE SEQUENCE [LARGE SCALE GENOMIC DNA]</scope>
    <source>
        <strain evidence="18 19">S0260-09</strain>
    </source>
</reference>
<keyword evidence="10" id="KW-0573">Peptidoglycan synthesis</keyword>
<dbReference type="GeneID" id="66301791"/>
<evidence type="ECO:0000256" key="2">
    <source>
        <dbReference type="ARBA" id="ARBA00004752"/>
    </source>
</evidence>
<feature type="signal peptide" evidence="16">
    <location>
        <begin position="1"/>
        <end position="26"/>
    </location>
</feature>
<dbReference type="GO" id="GO:0009002">
    <property type="term" value="F:serine-type D-Ala-D-Ala carboxypeptidase activity"/>
    <property type="evidence" value="ECO:0007669"/>
    <property type="project" value="UniProtKB-EC"/>
</dbReference>
<feature type="active site" description="Acyl-ester intermediate" evidence="13">
    <location>
        <position position="93"/>
    </location>
</feature>
<feature type="domain" description="Peptidase S11 D-Ala-D-Ala carboxypeptidase A C-terminal" evidence="17">
    <location>
        <begin position="309"/>
        <end position="398"/>
    </location>
</feature>
<evidence type="ECO:0000256" key="6">
    <source>
        <dbReference type="ARBA" id="ARBA00022670"/>
    </source>
</evidence>
<evidence type="ECO:0000256" key="15">
    <source>
        <dbReference type="RuleBase" id="RU004016"/>
    </source>
</evidence>
<dbReference type="RefSeq" id="WP_021875779.1">
    <property type="nucleotide sequence ID" value="NZ_CP018624.1"/>
</dbReference>
<feature type="active site" description="Proton acceptor" evidence="13">
    <location>
        <position position="96"/>
    </location>
</feature>
<evidence type="ECO:0000256" key="7">
    <source>
        <dbReference type="ARBA" id="ARBA00022729"/>
    </source>
</evidence>
<evidence type="ECO:0000313" key="19">
    <source>
        <dbReference type="Proteomes" id="UP000775179"/>
    </source>
</evidence>
<evidence type="ECO:0000256" key="9">
    <source>
        <dbReference type="ARBA" id="ARBA00022960"/>
    </source>
</evidence>
<dbReference type="Proteomes" id="UP000775179">
    <property type="component" value="Unassembled WGS sequence"/>
</dbReference>
<sequence>MKKSFIKRISIFALSLFCLTSLPIKAEERNYQNVEQTYENIDDGVEETYEEWTTEVFNDEGIDVEARSALLIEPTTGKLIYEKNIDEKFAPASVTKIMTMLLTMEEVDSGKITLQDKVTCSENAKKMGGSTMLLETGEIRTVEELLKGVAIASGNDAAVALAEYLGGTEEAFVGMMNKRAQELGMTNTTFKNCNGLPAAGHESTARDISLMSMELLKHPQILKYSGTYMETISEGRKSPIELVNHNKLVRFFDGCDGLKTGYTEEAKYCISATATKNGVRMLSVIMGAPTYKIRNRDAGMLLNYGFSKYEGKKLVAKDEDVDTVYLSKQTDKFFIAKAKDDLIVVLPKGSNGELEKRLVMDEVKKEYKAGEIVGRCEVYLGEEKVGEVELYADRDIEKGGFFENFKFNMKNMFKKGI</sequence>
<feature type="active site" evidence="13">
    <location>
        <position position="153"/>
    </location>
</feature>
<comment type="pathway">
    <text evidence="2">Cell wall biogenesis; peptidoglycan biosynthesis.</text>
</comment>
<dbReference type="GO" id="GO:0071555">
    <property type="term" value="P:cell wall organization"/>
    <property type="evidence" value="ECO:0007669"/>
    <property type="project" value="UniProtKB-KW"/>
</dbReference>
<evidence type="ECO:0000313" key="18">
    <source>
        <dbReference type="EMBL" id="MBX7289598.1"/>
    </source>
</evidence>
<evidence type="ECO:0000256" key="5">
    <source>
        <dbReference type="ARBA" id="ARBA00022645"/>
    </source>
</evidence>
<feature type="chain" id="PRO_5044776426" description="serine-type D-Ala-D-Ala carboxypeptidase" evidence="16">
    <location>
        <begin position="27"/>
        <end position="417"/>
    </location>
</feature>
<accession>A0ABD4REJ4</accession>
<evidence type="ECO:0000256" key="11">
    <source>
        <dbReference type="ARBA" id="ARBA00023316"/>
    </source>
</evidence>
<keyword evidence="7 16" id="KW-0732">Signal</keyword>
<name>A0ABD4REJ4_9CLOT</name>
<evidence type="ECO:0000259" key="17">
    <source>
        <dbReference type="SMART" id="SM00936"/>
    </source>
</evidence>
<dbReference type="Pfam" id="PF07943">
    <property type="entry name" value="PBP5_C"/>
    <property type="match status" value="1"/>
</dbReference>
<evidence type="ECO:0000256" key="13">
    <source>
        <dbReference type="PIRSR" id="PIRSR618044-1"/>
    </source>
</evidence>
<dbReference type="Pfam" id="PF00768">
    <property type="entry name" value="Peptidase_S11"/>
    <property type="match status" value="1"/>
</dbReference>
<dbReference type="GO" id="GO:0009252">
    <property type="term" value="P:peptidoglycan biosynthetic process"/>
    <property type="evidence" value="ECO:0007669"/>
    <property type="project" value="UniProtKB-KW"/>
</dbReference>
<evidence type="ECO:0000256" key="8">
    <source>
        <dbReference type="ARBA" id="ARBA00022801"/>
    </source>
</evidence>
<evidence type="ECO:0000256" key="16">
    <source>
        <dbReference type="SAM" id="SignalP"/>
    </source>
</evidence>
<comment type="similarity">
    <text evidence="3 15">Belongs to the peptidase S11 family.</text>
</comment>
<dbReference type="PRINTS" id="PR00725">
    <property type="entry name" value="DADACBPTASE1"/>
</dbReference>
<keyword evidence="11" id="KW-0961">Cell wall biogenesis/degradation</keyword>
<dbReference type="EC" id="3.4.16.4" evidence="4"/>
<gene>
    <name evidence="18" type="ORF">K4H94_00845</name>
</gene>
<evidence type="ECO:0000256" key="12">
    <source>
        <dbReference type="ARBA" id="ARBA00034000"/>
    </source>
</evidence>
<dbReference type="InterPro" id="IPR012338">
    <property type="entry name" value="Beta-lactam/transpept-like"/>
</dbReference>
<dbReference type="AlphaFoldDB" id="A0ABD4REJ4"/>
<feature type="binding site" evidence="14">
    <location>
        <position position="259"/>
    </location>
    <ligand>
        <name>substrate</name>
    </ligand>
</feature>
<evidence type="ECO:0000256" key="3">
    <source>
        <dbReference type="ARBA" id="ARBA00007164"/>
    </source>
</evidence>
<dbReference type="InterPro" id="IPR018044">
    <property type="entry name" value="Peptidase_S11"/>
</dbReference>
<dbReference type="PANTHER" id="PTHR21581:SF6">
    <property type="entry name" value="TRAFFICKING PROTEIN PARTICLE COMPLEX SUBUNIT 12"/>
    <property type="match status" value="1"/>
</dbReference>
<keyword evidence="8" id="KW-0378">Hydrolase</keyword>
<dbReference type="SUPFAM" id="SSF56601">
    <property type="entry name" value="beta-lactamase/transpeptidase-like"/>
    <property type="match status" value="1"/>
</dbReference>
<keyword evidence="5 18" id="KW-0121">Carboxypeptidase</keyword>
<organism evidence="18 19">
    <name type="scientific">Clostridium chauvoei</name>
    <dbReference type="NCBI Taxonomy" id="46867"/>
    <lineage>
        <taxon>Bacteria</taxon>
        <taxon>Bacillati</taxon>
        <taxon>Bacillota</taxon>
        <taxon>Clostridia</taxon>
        <taxon>Eubacteriales</taxon>
        <taxon>Clostridiaceae</taxon>
        <taxon>Clostridium</taxon>
    </lineage>
</organism>
<comment type="function">
    <text evidence="1">Removes C-terminal D-alanyl residues from sugar-peptide cell wall precursors.</text>
</comment>
<dbReference type="InterPro" id="IPR012907">
    <property type="entry name" value="Peptidase_S11_C"/>
</dbReference>
<dbReference type="EMBL" id="JAIFTX010000002">
    <property type="protein sequence ID" value="MBX7289598.1"/>
    <property type="molecule type" value="Genomic_DNA"/>
</dbReference>
<evidence type="ECO:0000256" key="1">
    <source>
        <dbReference type="ARBA" id="ARBA00003217"/>
    </source>
</evidence>
<keyword evidence="6" id="KW-0645">Protease</keyword>
<evidence type="ECO:0000256" key="4">
    <source>
        <dbReference type="ARBA" id="ARBA00012448"/>
    </source>
</evidence>
<dbReference type="Gene3D" id="2.60.410.10">
    <property type="entry name" value="D-Ala-D-Ala carboxypeptidase, C-terminal domain"/>
    <property type="match status" value="1"/>
</dbReference>
<comment type="caution">
    <text evidence="18">The sequence shown here is derived from an EMBL/GenBank/DDBJ whole genome shotgun (WGS) entry which is preliminary data.</text>
</comment>
<dbReference type="InterPro" id="IPR001967">
    <property type="entry name" value="Peptidase_S11_N"/>
</dbReference>
<protein>
    <recommendedName>
        <fullName evidence="4">serine-type D-Ala-D-Ala carboxypeptidase</fullName>
        <ecNumber evidence="4">3.4.16.4</ecNumber>
    </recommendedName>
</protein>
<dbReference type="SUPFAM" id="SSF69189">
    <property type="entry name" value="Penicillin-binding protein associated domain"/>
    <property type="match status" value="1"/>
</dbReference>
<dbReference type="InterPro" id="IPR037167">
    <property type="entry name" value="Peptidase_S11_C_sf"/>
</dbReference>